<comment type="similarity">
    <text evidence="2">Belongs to the TMEM45 family.</text>
</comment>
<sequence length="376" mass="42700">MDEHTKLDLNEVEQFADDENTTDVVLCVEEKKLHLSRGVLMLASPVFRKMLTSNGEGTQIEISLPEESYKNFVLFLKCFFSCGICGTIWTLGPTILCTYPIGMGSFVGHAYPGSLFMVLALWWTVQMLQRYFRCKRFGTEYVASVAHKSQALPRVPIEPIFKMAVCTFGIVGEIIQGHYNDEFAPKNWHHATMFVFFGFSGLVDMLVHYGFRFPKNVDYSLLILSIGVEGFLFFWHVHGREPVDVFLHKLLVFVIFMAFCAAFAEMCLPYSITASLARPFFFFLKGTWFWQIGFTLYGPFPVAAGDDHVQMMIAVYFTWHVAIITLFMFGLGILISSLQSQKGGYTRVALSNPCNEEKIGLMEKEIPSENNNAEVL</sequence>
<dbReference type="Proteomes" id="UP000005408">
    <property type="component" value="Unassembled WGS sequence"/>
</dbReference>
<keyword evidence="9" id="KW-1185">Reference proteome</keyword>
<dbReference type="AlphaFoldDB" id="A0A8W8LQS4"/>
<dbReference type="InterPro" id="IPR006904">
    <property type="entry name" value="DUF716"/>
</dbReference>
<feature type="transmembrane region" description="Helical" evidence="6">
    <location>
        <begin position="280"/>
        <end position="300"/>
    </location>
</feature>
<evidence type="ECO:0000256" key="4">
    <source>
        <dbReference type="ARBA" id="ARBA00022989"/>
    </source>
</evidence>
<evidence type="ECO:0000256" key="2">
    <source>
        <dbReference type="ARBA" id="ARBA00006948"/>
    </source>
</evidence>
<dbReference type="EnsemblMetazoa" id="G29248.1">
    <property type="protein sequence ID" value="G29248.1:cds"/>
    <property type="gene ID" value="G29248"/>
</dbReference>
<evidence type="ECO:0000256" key="5">
    <source>
        <dbReference type="ARBA" id="ARBA00023136"/>
    </source>
</evidence>
<keyword evidence="5 6" id="KW-0472">Membrane</keyword>
<evidence type="ECO:0000256" key="6">
    <source>
        <dbReference type="SAM" id="Phobius"/>
    </source>
</evidence>
<dbReference type="Gene3D" id="3.30.710.10">
    <property type="entry name" value="Potassium Channel Kv1.1, Chain A"/>
    <property type="match status" value="1"/>
</dbReference>
<keyword evidence="4 6" id="KW-1133">Transmembrane helix</keyword>
<evidence type="ECO:0000259" key="7">
    <source>
        <dbReference type="PROSITE" id="PS50097"/>
    </source>
</evidence>
<evidence type="ECO:0000256" key="3">
    <source>
        <dbReference type="ARBA" id="ARBA00022692"/>
    </source>
</evidence>
<feature type="transmembrane region" description="Helical" evidence="6">
    <location>
        <begin position="103"/>
        <end position="125"/>
    </location>
</feature>
<accession>A0A8W8LQS4</accession>
<dbReference type="InterPro" id="IPR000210">
    <property type="entry name" value="BTB/POZ_dom"/>
</dbReference>
<dbReference type="PANTHER" id="PTHR16007">
    <property type="entry name" value="EPIDIDYMAL MEMBRANE PROTEIN E9-RELATED"/>
    <property type="match status" value="1"/>
</dbReference>
<evidence type="ECO:0000313" key="8">
    <source>
        <dbReference type="EnsemblMetazoa" id="G29248.1:cds"/>
    </source>
</evidence>
<feature type="transmembrane region" description="Helical" evidence="6">
    <location>
        <begin position="312"/>
        <end position="335"/>
    </location>
</feature>
<organism evidence="8 9">
    <name type="scientific">Magallana gigas</name>
    <name type="common">Pacific oyster</name>
    <name type="synonym">Crassostrea gigas</name>
    <dbReference type="NCBI Taxonomy" id="29159"/>
    <lineage>
        <taxon>Eukaryota</taxon>
        <taxon>Metazoa</taxon>
        <taxon>Spiralia</taxon>
        <taxon>Lophotrochozoa</taxon>
        <taxon>Mollusca</taxon>
        <taxon>Bivalvia</taxon>
        <taxon>Autobranchia</taxon>
        <taxon>Pteriomorphia</taxon>
        <taxon>Ostreida</taxon>
        <taxon>Ostreoidea</taxon>
        <taxon>Ostreidae</taxon>
        <taxon>Magallana</taxon>
    </lineage>
</organism>
<proteinExistence type="inferred from homology"/>
<name>A0A8W8LQS4_MAGGI</name>
<protein>
    <recommendedName>
        <fullName evidence="7">BTB domain-containing protein</fullName>
    </recommendedName>
</protein>
<feature type="domain" description="BTB" evidence="7">
    <location>
        <begin position="22"/>
        <end position="81"/>
    </location>
</feature>
<dbReference type="Pfam" id="PF04819">
    <property type="entry name" value="DUF716"/>
    <property type="match status" value="1"/>
</dbReference>
<keyword evidence="3 6" id="KW-0812">Transmembrane</keyword>
<feature type="transmembrane region" description="Helical" evidence="6">
    <location>
        <begin position="219"/>
        <end position="238"/>
    </location>
</feature>
<dbReference type="InterPro" id="IPR042127">
    <property type="entry name" value="TMEM45"/>
</dbReference>
<evidence type="ECO:0000313" key="9">
    <source>
        <dbReference type="Proteomes" id="UP000005408"/>
    </source>
</evidence>
<evidence type="ECO:0000256" key="1">
    <source>
        <dbReference type="ARBA" id="ARBA00004141"/>
    </source>
</evidence>
<dbReference type="PANTHER" id="PTHR16007:SF15">
    <property type="entry name" value="TRANSMEMBRANE PROTEIN 45B"/>
    <property type="match status" value="1"/>
</dbReference>
<feature type="transmembrane region" description="Helical" evidence="6">
    <location>
        <begin position="72"/>
        <end position="91"/>
    </location>
</feature>
<comment type="subcellular location">
    <subcellularLocation>
        <location evidence="1">Membrane</location>
        <topology evidence="1">Multi-pass membrane protein</topology>
    </subcellularLocation>
</comment>
<dbReference type="CDD" id="cd18186">
    <property type="entry name" value="BTB_POZ_ZBTB_KLHL-like"/>
    <property type="match status" value="1"/>
</dbReference>
<dbReference type="GO" id="GO:0016020">
    <property type="term" value="C:membrane"/>
    <property type="evidence" value="ECO:0007669"/>
    <property type="project" value="UniProtKB-SubCell"/>
</dbReference>
<dbReference type="SUPFAM" id="SSF54695">
    <property type="entry name" value="POZ domain"/>
    <property type="match status" value="1"/>
</dbReference>
<dbReference type="InterPro" id="IPR011333">
    <property type="entry name" value="SKP1/BTB/POZ_sf"/>
</dbReference>
<feature type="transmembrane region" description="Helical" evidence="6">
    <location>
        <begin position="160"/>
        <end position="179"/>
    </location>
</feature>
<reference evidence="8" key="1">
    <citation type="submission" date="2022-08" db="UniProtKB">
        <authorList>
            <consortium name="EnsemblMetazoa"/>
        </authorList>
    </citation>
    <scope>IDENTIFICATION</scope>
    <source>
        <strain evidence="8">05x7-T-G4-1.051#20</strain>
    </source>
</reference>
<dbReference type="Pfam" id="PF00651">
    <property type="entry name" value="BTB"/>
    <property type="match status" value="1"/>
</dbReference>
<feature type="transmembrane region" description="Helical" evidence="6">
    <location>
        <begin position="191"/>
        <end position="207"/>
    </location>
</feature>
<feature type="transmembrane region" description="Helical" evidence="6">
    <location>
        <begin position="250"/>
        <end position="268"/>
    </location>
</feature>
<dbReference type="PROSITE" id="PS50097">
    <property type="entry name" value="BTB"/>
    <property type="match status" value="1"/>
</dbReference>